<reference evidence="2" key="1">
    <citation type="journal article" date="2022" name="Mol. Ecol. Resour.">
        <title>The genomes of chicory, endive, great burdock and yacon provide insights into Asteraceae palaeo-polyploidization history and plant inulin production.</title>
        <authorList>
            <person name="Fan W."/>
            <person name="Wang S."/>
            <person name="Wang H."/>
            <person name="Wang A."/>
            <person name="Jiang F."/>
            <person name="Liu H."/>
            <person name="Zhao H."/>
            <person name="Xu D."/>
            <person name="Zhang Y."/>
        </authorList>
    </citation>
    <scope>NUCLEOTIDE SEQUENCE [LARGE SCALE GENOMIC DNA]</scope>
    <source>
        <strain evidence="2">cv. Punajuju</strain>
    </source>
</reference>
<proteinExistence type="predicted"/>
<keyword evidence="2" id="KW-1185">Reference proteome</keyword>
<dbReference type="EMBL" id="CM042013">
    <property type="protein sequence ID" value="KAI3736939.1"/>
    <property type="molecule type" value="Genomic_DNA"/>
</dbReference>
<reference evidence="1 2" key="2">
    <citation type="journal article" date="2022" name="Mol. Ecol. Resour.">
        <title>The genomes of chicory, endive, great burdock and yacon provide insights into Asteraceae paleo-polyploidization history and plant inulin production.</title>
        <authorList>
            <person name="Fan W."/>
            <person name="Wang S."/>
            <person name="Wang H."/>
            <person name="Wang A."/>
            <person name="Jiang F."/>
            <person name="Liu H."/>
            <person name="Zhao H."/>
            <person name="Xu D."/>
            <person name="Zhang Y."/>
        </authorList>
    </citation>
    <scope>NUCLEOTIDE SEQUENCE [LARGE SCALE GENOMIC DNA]</scope>
    <source>
        <strain evidence="2">cv. Punajuju</strain>
        <tissue evidence="1">Leaves</tissue>
    </source>
</reference>
<protein>
    <submittedName>
        <fullName evidence="1">Uncharacterized protein</fullName>
    </submittedName>
</protein>
<name>A0ACB9CRJ9_CICIN</name>
<organism evidence="1 2">
    <name type="scientific">Cichorium intybus</name>
    <name type="common">Chicory</name>
    <dbReference type="NCBI Taxonomy" id="13427"/>
    <lineage>
        <taxon>Eukaryota</taxon>
        <taxon>Viridiplantae</taxon>
        <taxon>Streptophyta</taxon>
        <taxon>Embryophyta</taxon>
        <taxon>Tracheophyta</taxon>
        <taxon>Spermatophyta</taxon>
        <taxon>Magnoliopsida</taxon>
        <taxon>eudicotyledons</taxon>
        <taxon>Gunneridae</taxon>
        <taxon>Pentapetalae</taxon>
        <taxon>asterids</taxon>
        <taxon>campanulids</taxon>
        <taxon>Asterales</taxon>
        <taxon>Asteraceae</taxon>
        <taxon>Cichorioideae</taxon>
        <taxon>Cichorieae</taxon>
        <taxon>Cichoriinae</taxon>
        <taxon>Cichorium</taxon>
    </lineage>
</organism>
<evidence type="ECO:0000313" key="1">
    <source>
        <dbReference type="EMBL" id="KAI3736939.1"/>
    </source>
</evidence>
<gene>
    <name evidence="1" type="ORF">L2E82_26928</name>
</gene>
<comment type="caution">
    <text evidence="1">The sequence shown here is derived from an EMBL/GenBank/DDBJ whole genome shotgun (WGS) entry which is preliminary data.</text>
</comment>
<evidence type="ECO:0000313" key="2">
    <source>
        <dbReference type="Proteomes" id="UP001055811"/>
    </source>
</evidence>
<accession>A0ACB9CRJ9</accession>
<sequence length="203" mass="22528">MVGVLETLTVRRASGFLASSLTLIAYSPICQLSLRRNFAPESRGSKLNIHSFRSSGSVRLRSKFGRRGGQIVCEAQETAVQGRAVQCADQGVVDELKAISDMKRSFLKKQIDSSLPHVTILLSEIKEQQSLMKMYEITMNKMAREIKSKVRKGSRFSEVYMESVTDEAFSGGGELRVAFTVVLGFKIGETVVQSQVYVPPTQR</sequence>
<dbReference type="Proteomes" id="UP001055811">
    <property type="component" value="Linkage Group LG05"/>
</dbReference>